<evidence type="ECO:0000313" key="3">
    <source>
        <dbReference type="Proteomes" id="UP000619260"/>
    </source>
</evidence>
<comment type="caution">
    <text evidence="2">The sequence shown here is derived from an EMBL/GenBank/DDBJ whole genome shotgun (WGS) entry which is preliminary data.</text>
</comment>
<protein>
    <recommendedName>
        <fullName evidence="1">Knr4/Smi1-like domain-containing protein</fullName>
    </recommendedName>
</protein>
<dbReference type="Proteomes" id="UP000619260">
    <property type="component" value="Unassembled WGS sequence"/>
</dbReference>
<evidence type="ECO:0000259" key="1">
    <source>
        <dbReference type="SMART" id="SM00860"/>
    </source>
</evidence>
<dbReference type="InterPro" id="IPR037883">
    <property type="entry name" value="Knr4/Smi1-like_sf"/>
</dbReference>
<dbReference type="RefSeq" id="WP_203904771.1">
    <property type="nucleotide sequence ID" value="NZ_BOPF01000047.1"/>
</dbReference>
<evidence type="ECO:0000313" key="2">
    <source>
        <dbReference type="EMBL" id="GIJ51362.1"/>
    </source>
</evidence>
<proteinExistence type="predicted"/>
<reference evidence="2" key="1">
    <citation type="submission" date="2021-01" db="EMBL/GenBank/DDBJ databases">
        <title>Whole genome shotgun sequence of Virgisporangium aliadipatigenens NBRC 105644.</title>
        <authorList>
            <person name="Komaki H."/>
            <person name="Tamura T."/>
        </authorList>
    </citation>
    <scope>NUCLEOTIDE SEQUENCE</scope>
    <source>
        <strain evidence="2">NBRC 105644</strain>
    </source>
</reference>
<dbReference type="Pfam" id="PF09346">
    <property type="entry name" value="SMI1_KNR4"/>
    <property type="match status" value="1"/>
</dbReference>
<gene>
    <name evidence="2" type="ORF">Val02_82480</name>
</gene>
<dbReference type="EMBL" id="BOPF01000047">
    <property type="protein sequence ID" value="GIJ51362.1"/>
    <property type="molecule type" value="Genomic_DNA"/>
</dbReference>
<name>A0A8J3YVD0_9ACTN</name>
<dbReference type="AlphaFoldDB" id="A0A8J3YVD0"/>
<feature type="domain" description="Knr4/Smi1-like" evidence="1">
    <location>
        <begin position="28"/>
        <end position="135"/>
    </location>
</feature>
<dbReference type="SMART" id="SM00860">
    <property type="entry name" value="SMI1_KNR4"/>
    <property type="match status" value="1"/>
</dbReference>
<organism evidence="2 3">
    <name type="scientific">Virgisporangium aliadipatigenens</name>
    <dbReference type="NCBI Taxonomy" id="741659"/>
    <lineage>
        <taxon>Bacteria</taxon>
        <taxon>Bacillati</taxon>
        <taxon>Actinomycetota</taxon>
        <taxon>Actinomycetes</taxon>
        <taxon>Micromonosporales</taxon>
        <taxon>Micromonosporaceae</taxon>
        <taxon>Virgisporangium</taxon>
    </lineage>
</organism>
<dbReference type="SUPFAM" id="SSF160631">
    <property type="entry name" value="SMI1/KNR4-like"/>
    <property type="match status" value="1"/>
</dbReference>
<keyword evidence="3" id="KW-1185">Reference proteome</keyword>
<sequence length="187" mass="20578">MPLEVDLARLEALLALRAPTTLSTLSRPATDADIGSLETSFGADLRPEVQTLLRWHNGCEQRIEGLQLWPGFYFIGTERILSEWTSRNEVLQDYPESGWNPRWLPIASDWCGGHLVVDHTPGNGGGDVFAAFLIDGRRGLPIEGGHIANLQDLIGEVLASLENGRTVDAHNPRIVDGYVSWVLDPSL</sequence>
<dbReference type="InterPro" id="IPR018958">
    <property type="entry name" value="Knr4/Smi1-like_dom"/>
</dbReference>
<accession>A0A8J3YVD0</accession>